<dbReference type="Proteomes" id="UP000614811">
    <property type="component" value="Unassembled WGS sequence"/>
</dbReference>
<keyword evidence="3" id="KW-1185">Reference proteome</keyword>
<reference evidence="2" key="2">
    <citation type="submission" date="2020-09" db="EMBL/GenBank/DDBJ databases">
        <authorList>
            <person name="Sun Q."/>
            <person name="Kim S."/>
        </authorList>
    </citation>
    <scope>NUCLEOTIDE SEQUENCE</scope>
    <source>
        <strain evidence="2">KCTC 12711</strain>
    </source>
</reference>
<name>A0A918RF07_9GAMM</name>
<dbReference type="PRINTS" id="PR00111">
    <property type="entry name" value="ABHYDROLASE"/>
</dbReference>
<dbReference type="Gene3D" id="3.40.50.1820">
    <property type="entry name" value="alpha/beta hydrolase"/>
    <property type="match status" value="1"/>
</dbReference>
<evidence type="ECO:0000313" key="3">
    <source>
        <dbReference type="Proteomes" id="UP000614811"/>
    </source>
</evidence>
<evidence type="ECO:0000259" key="1">
    <source>
        <dbReference type="Pfam" id="PF00561"/>
    </source>
</evidence>
<dbReference type="SUPFAM" id="SSF53474">
    <property type="entry name" value="alpha/beta-Hydrolases"/>
    <property type="match status" value="1"/>
</dbReference>
<sequence>MDLSKREFKVIEYTSQDGLKLYARDYVLAHGADARPVVLCMHGLTRNSADFEPLIPYLSERYRCVVVDQRGRGLSDYDSNSANYTPQTYAQDMFTLLAHLQIEKVTIIGTSMGGIIGMVMAAMQPQRVTALVLNDIGPEIPADALNRLKKYVGKLQPVTNWPEAIAQTKLINQIAFPDASGDDWAAFTARIYTEDSSGKPVLAYDPHISDAFNDDYNENRPADMWPLFTTIKDRPMLIIRGAISDLLTRECVTKMQQLNPSLHQVEVPRVGHAPMLDEPESIQAITKFLSQYAVIEPIA</sequence>
<feature type="domain" description="AB hydrolase-1" evidence="1">
    <location>
        <begin position="36"/>
        <end position="279"/>
    </location>
</feature>
<protein>
    <submittedName>
        <fullName evidence="2">Alpha/beta hydrolase</fullName>
    </submittedName>
</protein>
<reference evidence="2" key="1">
    <citation type="journal article" date="2014" name="Int. J. Syst. Evol. Microbiol.">
        <title>Complete genome sequence of Corynebacterium casei LMG S-19264T (=DSM 44701T), isolated from a smear-ripened cheese.</title>
        <authorList>
            <consortium name="US DOE Joint Genome Institute (JGI-PGF)"/>
            <person name="Walter F."/>
            <person name="Albersmeier A."/>
            <person name="Kalinowski J."/>
            <person name="Ruckert C."/>
        </authorList>
    </citation>
    <scope>NUCLEOTIDE SEQUENCE</scope>
    <source>
        <strain evidence="2">KCTC 12711</strain>
    </source>
</reference>
<dbReference type="InterPro" id="IPR000073">
    <property type="entry name" value="AB_hydrolase_1"/>
</dbReference>
<dbReference type="EMBL" id="BMXA01000001">
    <property type="protein sequence ID" value="GGZ96278.1"/>
    <property type="molecule type" value="Genomic_DNA"/>
</dbReference>
<dbReference type="Pfam" id="PF00561">
    <property type="entry name" value="Abhydrolase_1"/>
    <property type="match status" value="1"/>
</dbReference>
<organism evidence="2 3">
    <name type="scientific">Arenicella chitinivorans</name>
    <dbReference type="NCBI Taxonomy" id="1329800"/>
    <lineage>
        <taxon>Bacteria</taxon>
        <taxon>Pseudomonadati</taxon>
        <taxon>Pseudomonadota</taxon>
        <taxon>Gammaproteobacteria</taxon>
        <taxon>Arenicellales</taxon>
        <taxon>Arenicellaceae</taxon>
        <taxon>Arenicella</taxon>
    </lineage>
</organism>
<dbReference type="AlphaFoldDB" id="A0A918RF07"/>
<proteinExistence type="predicted"/>
<accession>A0A918RF07</accession>
<gene>
    <name evidence="2" type="ORF">GCM10008090_00630</name>
</gene>
<dbReference type="GO" id="GO:0016787">
    <property type="term" value="F:hydrolase activity"/>
    <property type="evidence" value="ECO:0007669"/>
    <property type="project" value="UniProtKB-KW"/>
</dbReference>
<dbReference type="InterPro" id="IPR050228">
    <property type="entry name" value="Carboxylesterase_BioH"/>
</dbReference>
<dbReference type="PANTHER" id="PTHR43194:SF2">
    <property type="entry name" value="PEROXISOMAL MEMBRANE PROTEIN LPX1"/>
    <property type="match status" value="1"/>
</dbReference>
<dbReference type="RefSeq" id="WP_189398015.1">
    <property type="nucleotide sequence ID" value="NZ_BMXA01000001.1"/>
</dbReference>
<comment type="caution">
    <text evidence="2">The sequence shown here is derived from an EMBL/GenBank/DDBJ whole genome shotgun (WGS) entry which is preliminary data.</text>
</comment>
<dbReference type="PANTHER" id="PTHR43194">
    <property type="entry name" value="HYDROLASE ALPHA/BETA FOLD FAMILY"/>
    <property type="match status" value="1"/>
</dbReference>
<keyword evidence="2" id="KW-0378">Hydrolase</keyword>
<dbReference type="InterPro" id="IPR029058">
    <property type="entry name" value="AB_hydrolase_fold"/>
</dbReference>
<evidence type="ECO:0000313" key="2">
    <source>
        <dbReference type="EMBL" id="GGZ96278.1"/>
    </source>
</evidence>